<feature type="compositionally biased region" description="Low complexity" evidence="1">
    <location>
        <begin position="150"/>
        <end position="164"/>
    </location>
</feature>
<dbReference type="EMBL" id="LGRX02002213">
    <property type="protein sequence ID" value="KAK3284651.1"/>
    <property type="molecule type" value="Genomic_DNA"/>
</dbReference>
<proteinExistence type="predicted"/>
<keyword evidence="3" id="KW-1185">Reference proteome</keyword>
<dbReference type="Proteomes" id="UP001190700">
    <property type="component" value="Unassembled WGS sequence"/>
</dbReference>
<gene>
    <name evidence="2" type="ORF">CYMTET_7714</name>
</gene>
<feature type="region of interest" description="Disordered" evidence="1">
    <location>
        <begin position="135"/>
        <end position="165"/>
    </location>
</feature>
<comment type="caution">
    <text evidence="2">The sequence shown here is derived from an EMBL/GenBank/DDBJ whole genome shotgun (WGS) entry which is preliminary data.</text>
</comment>
<name>A0AAE0GV47_9CHLO</name>
<protein>
    <submittedName>
        <fullName evidence="2">Uncharacterized protein</fullName>
    </submittedName>
</protein>
<evidence type="ECO:0000313" key="3">
    <source>
        <dbReference type="Proteomes" id="UP001190700"/>
    </source>
</evidence>
<organism evidence="2 3">
    <name type="scientific">Cymbomonas tetramitiformis</name>
    <dbReference type="NCBI Taxonomy" id="36881"/>
    <lineage>
        <taxon>Eukaryota</taxon>
        <taxon>Viridiplantae</taxon>
        <taxon>Chlorophyta</taxon>
        <taxon>Pyramimonadophyceae</taxon>
        <taxon>Pyramimonadales</taxon>
        <taxon>Pyramimonadaceae</taxon>
        <taxon>Cymbomonas</taxon>
    </lineage>
</organism>
<reference evidence="2 3" key="1">
    <citation type="journal article" date="2015" name="Genome Biol. Evol.">
        <title>Comparative Genomics of a Bacterivorous Green Alga Reveals Evolutionary Causalities and Consequences of Phago-Mixotrophic Mode of Nutrition.</title>
        <authorList>
            <person name="Burns J.A."/>
            <person name="Paasch A."/>
            <person name="Narechania A."/>
            <person name="Kim E."/>
        </authorList>
    </citation>
    <scope>NUCLEOTIDE SEQUENCE [LARGE SCALE GENOMIC DNA]</scope>
    <source>
        <strain evidence="2 3">PLY_AMNH</strain>
    </source>
</reference>
<sequence length="234" mass="25550">MNAEAWNTRYTSLAPFLADVARSVLDDIALVGLAGSVLRMTQRRDEAARLFAARLVSWHEVTQLLAETMSGCPSIGSQQLLYQFWSGLRLRQAVMDKLMDDKLDLQSPTDWEQRHPGSTALQHVILVATKLERSEALASGRQPPQSAPASSGRTSWRGGRSTPRLNAMGESLVTQVTTSIPTKPPSGVISAAEAKFSVQGDTATFGFEYKHNGGPWMKGTKRLLPSSMAAHTWV</sequence>
<evidence type="ECO:0000313" key="2">
    <source>
        <dbReference type="EMBL" id="KAK3284651.1"/>
    </source>
</evidence>
<dbReference type="AlphaFoldDB" id="A0AAE0GV47"/>
<accession>A0AAE0GV47</accession>
<evidence type="ECO:0000256" key="1">
    <source>
        <dbReference type="SAM" id="MobiDB-lite"/>
    </source>
</evidence>